<dbReference type="AlphaFoldDB" id="A0AAV6WZ51"/>
<proteinExistence type="inferred from homology"/>
<organism evidence="5 6">
    <name type="scientific">Buddleja alternifolia</name>
    <dbReference type="NCBI Taxonomy" id="168488"/>
    <lineage>
        <taxon>Eukaryota</taxon>
        <taxon>Viridiplantae</taxon>
        <taxon>Streptophyta</taxon>
        <taxon>Embryophyta</taxon>
        <taxon>Tracheophyta</taxon>
        <taxon>Spermatophyta</taxon>
        <taxon>Magnoliopsida</taxon>
        <taxon>eudicotyledons</taxon>
        <taxon>Gunneridae</taxon>
        <taxon>Pentapetalae</taxon>
        <taxon>asterids</taxon>
        <taxon>lamiids</taxon>
        <taxon>Lamiales</taxon>
        <taxon>Scrophulariaceae</taxon>
        <taxon>Buddlejeae</taxon>
        <taxon>Buddleja</taxon>
    </lineage>
</organism>
<evidence type="ECO:0000313" key="5">
    <source>
        <dbReference type="EMBL" id="KAG8375414.1"/>
    </source>
</evidence>
<protein>
    <recommendedName>
        <fullName evidence="3">Sulfotransferase</fullName>
        <ecNumber evidence="3">2.8.2.-</ecNumber>
    </recommendedName>
</protein>
<feature type="domain" description="Sulfotransferase" evidence="4">
    <location>
        <begin position="57"/>
        <end position="316"/>
    </location>
</feature>
<dbReference type="GO" id="GO:0008146">
    <property type="term" value="F:sulfotransferase activity"/>
    <property type="evidence" value="ECO:0007669"/>
    <property type="project" value="InterPro"/>
</dbReference>
<dbReference type="InterPro" id="IPR000863">
    <property type="entry name" value="Sulfotransferase_dom"/>
</dbReference>
<dbReference type="Pfam" id="PF00685">
    <property type="entry name" value="Sulfotransfer_1"/>
    <property type="match status" value="1"/>
</dbReference>
<evidence type="ECO:0000256" key="1">
    <source>
        <dbReference type="ARBA" id="ARBA00005771"/>
    </source>
</evidence>
<dbReference type="PANTHER" id="PTHR11783">
    <property type="entry name" value="SULFOTRANSFERASE SULT"/>
    <property type="match status" value="1"/>
</dbReference>
<dbReference type="Gene3D" id="3.40.50.300">
    <property type="entry name" value="P-loop containing nucleotide triphosphate hydrolases"/>
    <property type="match status" value="1"/>
</dbReference>
<dbReference type="InterPro" id="IPR027417">
    <property type="entry name" value="P-loop_NTPase"/>
</dbReference>
<sequence>MDKVPLNLSPEEESLLESLEQQNNWDGYPICKFQGFWLPFWLFHPLLCFQRNFKARDTDIMLSSMPKSGTTWMKALLFVIANRNQFPIDQSPLLVNSSHKLVKSLECDYYMEHDNPDLETLPQPRVLSTHLPHQALASSLIDSKCKIVYICRNPLDQFISEQHFFLKNRLWPNATVCPLDESFGMYCDGVHAFGPFCDHLLGYWNASLENPDRVLFLKYEDLKRDSLSEIKKIAEFVGLPFSEEEEKAGLVGEISKLCSFDKLKDLEVNKKGVHYGTITNNSFYRKGGVGDWVNHLTPEMADRMKKLLEAKLTGSGLMLDI</sequence>
<evidence type="ECO:0000313" key="6">
    <source>
        <dbReference type="Proteomes" id="UP000826271"/>
    </source>
</evidence>
<dbReference type="SUPFAM" id="SSF52540">
    <property type="entry name" value="P-loop containing nucleoside triphosphate hydrolases"/>
    <property type="match status" value="1"/>
</dbReference>
<evidence type="ECO:0000256" key="2">
    <source>
        <dbReference type="ARBA" id="ARBA00022679"/>
    </source>
</evidence>
<accession>A0AAV6WZ51</accession>
<dbReference type="EC" id="2.8.2.-" evidence="3"/>
<keyword evidence="2 3" id="KW-0808">Transferase</keyword>
<evidence type="ECO:0000256" key="3">
    <source>
        <dbReference type="RuleBase" id="RU361155"/>
    </source>
</evidence>
<reference evidence="5" key="1">
    <citation type="submission" date="2019-10" db="EMBL/GenBank/DDBJ databases">
        <authorList>
            <person name="Zhang R."/>
            <person name="Pan Y."/>
            <person name="Wang J."/>
            <person name="Ma R."/>
            <person name="Yu S."/>
        </authorList>
    </citation>
    <scope>NUCLEOTIDE SEQUENCE</scope>
    <source>
        <strain evidence="5">LA-IB0</strain>
        <tissue evidence="5">Leaf</tissue>
    </source>
</reference>
<dbReference type="EMBL" id="WHWC01000010">
    <property type="protein sequence ID" value="KAG8375414.1"/>
    <property type="molecule type" value="Genomic_DNA"/>
</dbReference>
<keyword evidence="6" id="KW-1185">Reference proteome</keyword>
<dbReference type="Proteomes" id="UP000826271">
    <property type="component" value="Unassembled WGS sequence"/>
</dbReference>
<comment type="similarity">
    <text evidence="1 3">Belongs to the sulfotransferase 1 family.</text>
</comment>
<evidence type="ECO:0000259" key="4">
    <source>
        <dbReference type="Pfam" id="PF00685"/>
    </source>
</evidence>
<name>A0AAV6WZ51_9LAMI</name>
<comment type="caution">
    <text evidence="5">The sequence shown here is derived from an EMBL/GenBank/DDBJ whole genome shotgun (WGS) entry which is preliminary data.</text>
</comment>
<gene>
    <name evidence="5" type="ORF">BUALT_Bualt10G0097600</name>
</gene>